<gene>
    <name evidence="1" type="ORF">BWD41_04860</name>
</gene>
<protein>
    <submittedName>
        <fullName evidence="1">Rha family transcriptional regulator</fullName>
    </submittedName>
</protein>
<evidence type="ECO:0000313" key="1">
    <source>
        <dbReference type="EMBL" id="OLY70994.1"/>
    </source>
</evidence>
<dbReference type="AlphaFoldDB" id="A0AA44LIS5"/>
<dbReference type="GO" id="GO:0003677">
    <property type="term" value="F:DNA binding"/>
    <property type="evidence" value="ECO:0007669"/>
    <property type="project" value="InterPro"/>
</dbReference>
<proteinExistence type="predicted"/>
<sequence>MTAIDNAIRLAGSANKLACTIGVSGMAVSQWKAKGTVPSSRVLQVFSATGVTPHELRPDLYPNPTDGLPKE</sequence>
<dbReference type="KEGG" id="cbra:A6J81_06760"/>
<dbReference type="Gene3D" id="1.10.260.40">
    <property type="entry name" value="lambda repressor-like DNA-binding domains"/>
    <property type="match status" value="1"/>
</dbReference>
<name>A0AA44LIS5_CITBR</name>
<dbReference type="Pfam" id="PF15943">
    <property type="entry name" value="YdaS_toxin"/>
    <property type="match status" value="1"/>
</dbReference>
<accession>A0AA44LIS5</accession>
<dbReference type="Proteomes" id="UP000185597">
    <property type="component" value="Unassembled WGS sequence"/>
</dbReference>
<dbReference type="EMBL" id="MTCP01000001">
    <property type="protein sequence ID" value="OLY70994.1"/>
    <property type="molecule type" value="Genomic_DNA"/>
</dbReference>
<dbReference type="InterPro" id="IPR031856">
    <property type="entry name" value="YdaS_toxin-like"/>
</dbReference>
<evidence type="ECO:0000313" key="2">
    <source>
        <dbReference type="Proteomes" id="UP000185597"/>
    </source>
</evidence>
<dbReference type="InterPro" id="IPR010982">
    <property type="entry name" value="Lambda_DNA-bd_dom_sf"/>
</dbReference>
<dbReference type="GeneID" id="87001653"/>
<reference evidence="1 2" key="1">
    <citation type="submission" date="2017-01" db="EMBL/GenBank/DDBJ databases">
        <title>First report of the plasmid-mediated mcr-1 gene in Citrobacter freudii.</title>
        <authorList>
            <person name="Liu J."/>
            <person name="Yang Y."/>
            <person name="Li Y."/>
            <person name="Liu D."/>
            <person name="Tuo H."/>
            <person name="Davis M."/>
            <person name="Zhang A."/>
        </authorList>
    </citation>
    <scope>NUCLEOTIDE SEQUENCE [LARGE SCALE GENOMIC DNA]</scope>
    <source>
        <strain evidence="1 2">SCC4</strain>
    </source>
</reference>
<organism evidence="1 2">
    <name type="scientific">Citrobacter braakii</name>
    <dbReference type="NCBI Taxonomy" id="57706"/>
    <lineage>
        <taxon>Bacteria</taxon>
        <taxon>Pseudomonadati</taxon>
        <taxon>Pseudomonadota</taxon>
        <taxon>Gammaproteobacteria</taxon>
        <taxon>Enterobacterales</taxon>
        <taxon>Enterobacteriaceae</taxon>
        <taxon>Citrobacter</taxon>
        <taxon>Citrobacter freundii complex</taxon>
    </lineage>
</organism>
<comment type="caution">
    <text evidence="1">The sequence shown here is derived from an EMBL/GenBank/DDBJ whole genome shotgun (WGS) entry which is preliminary data.</text>
</comment>
<dbReference type="SUPFAM" id="SSF47413">
    <property type="entry name" value="lambda repressor-like DNA-binding domains"/>
    <property type="match status" value="1"/>
</dbReference>
<dbReference type="RefSeq" id="WP_032949519.1">
    <property type="nucleotide sequence ID" value="NZ_CP099385.1"/>
</dbReference>